<dbReference type="Proteomes" id="UP000030758">
    <property type="component" value="Unassembled WGS sequence"/>
</dbReference>
<dbReference type="InterPro" id="IPR050410">
    <property type="entry name" value="CCR4/nocturin_mRNA_transcr"/>
</dbReference>
<dbReference type="InterPro" id="IPR005135">
    <property type="entry name" value="Endo/exonuclease/phosphatase"/>
</dbReference>
<dbReference type="Gene3D" id="3.60.10.10">
    <property type="entry name" value="Endonuclease/exonuclease/phosphatase"/>
    <property type="match status" value="1"/>
</dbReference>
<dbReference type="AlphaFoldDB" id="A0A085MZD9"/>
<accession>A0A085MZD9</accession>
<dbReference type="PANTHER" id="PTHR12121">
    <property type="entry name" value="CARBON CATABOLITE REPRESSOR PROTEIN 4"/>
    <property type="match status" value="1"/>
</dbReference>
<organism evidence="3">
    <name type="scientific">Trichuris suis</name>
    <name type="common">pig whipworm</name>
    <dbReference type="NCBI Taxonomy" id="68888"/>
    <lineage>
        <taxon>Eukaryota</taxon>
        <taxon>Metazoa</taxon>
        <taxon>Ecdysozoa</taxon>
        <taxon>Nematoda</taxon>
        <taxon>Enoplea</taxon>
        <taxon>Dorylaimia</taxon>
        <taxon>Trichinellida</taxon>
        <taxon>Trichuridae</taxon>
        <taxon>Trichuris</taxon>
    </lineage>
</organism>
<feature type="domain" description="Endonuclease/exonuclease/phosphatase" evidence="1">
    <location>
        <begin position="84"/>
        <end position="436"/>
    </location>
</feature>
<dbReference type="Pfam" id="PF03372">
    <property type="entry name" value="Exo_endo_phos"/>
    <property type="match status" value="1"/>
</dbReference>
<dbReference type="GO" id="GO:0000175">
    <property type="term" value="F:3'-5'-RNA exonuclease activity"/>
    <property type="evidence" value="ECO:0007669"/>
    <property type="project" value="TreeGrafter"/>
</dbReference>
<dbReference type="PANTHER" id="PTHR12121:SF34">
    <property type="entry name" value="PROTEIN ANGEL"/>
    <property type="match status" value="1"/>
</dbReference>
<dbReference type="Proteomes" id="UP000030764">
    <property type="component" value="Unassembled WGS sequence"/>
</dbReference>
<dbReference type="SUPFAM" id="SSF56219">
    <property type="entry name" value="DNase I-like"/>
    <property type="match status" value="1"/>
</dbReference>
<name>A0A085MZD9_9BILA</name>
<dbReference type="OrthoDB" id="10253982at2759"/>
<dbReference type="EMBL" id="KL367592">
    <property type="protein sequence ID" value="KFD62585.1"/>
    <property type="molecule type" value="Genomic_DNA"/>
</dbReference>
<evidence type="ECO:0000259" key="1">
    <source>
        <dbReference type="Pfam" id="PF03372"/>
    </source>
</evidence>
<evidence type="ECO:0000313" key="4">
    <source>
        <dbReference type="Proteomes" id="UP000030764"/>
    </source>
</evidence>
<dbReference type="InterPro" id="IPR036691">
    <property type="entry name" value="Endo/exonu/phosph_ase_sf"/>
</dbReference>
<gene>
    <name evidence="2" type="ORF">M513_01103</name>
    <name evidence="3" type="ORF">M514_01103</name>
</gene>
<evidence type="ECO:0000313" key="3">
    <source>
        <dbReference type="EMBL" id="KFD62585.1"/>
    </source>
</evidence>
<sequence length="447" mass="50871">MLALCKLRSPCRPTCQCAFYLLSRLLGRRESMRTHYAVNRRRQCPAPERPLVGNLRRVWQDLPCSCQLSPQEMIMLNPVAFTLCSYNVLCQDTMERTMYLYHLCRESDIQWAKRWHALSQEFAHLDADIFCLQEVQADQFDSYYQKLFNQLGYKGAYKRKTKLKADGCATFWKANKFELVKIREVEYFMPGTSLVCDNIGLVVCLKVLGKEPMSSSPDLNREIVVANTHLLFNERLGDVKLCQVALLLAHLQQVASTGTVGFRPVILCGDFNATASSPLYWFLTKGKLFYEALPRHEVSGQGVLGGPRVGYPLLPESAEISERSCRFHADLAHAGSHADSALDKQAYLGHHLKFIPVYDCEQPSEIDWVSFVIGINTGWVDHMFYSPSVKTVSFYPQGPHSIVEKLRCKRRLELLSCSEILNRVGYLPNAQCGSDHIPLLAEFEFVH</sequence>
<keyword evidence="4" id="KW-1185">Reference proteome</keyword>
<reference evidence="3 4" key="1">
    <citation type="journal article" date="2014" name="Nat. Genet.">
        <title>Genome and transcriptome of the porcine whipworm Trichuris suis.</title>
        <authorList>
            <person name="Jex A.R."/>
            <person name="Nejsum P."/>
            <person name="Schwarz E.M."/>
            <person name="Hu L."/>
            <person name="Young N.D."/>
            <person name="Hall R.S."/>
            <person name="Korhonen P.K."/>
            <person name="Liao S."/>
            <person name="Thamsborg S."/>
            <person name="Xia J."/>
            <person name="Xu P."/>
            <person name="Wang S."/>
            <person name="Scheerlinck J.P."/>
            <person name="Hofmann A."/>
            <person name="Sternberg P.W."/>
            <person name="Wang J."/>
            <person name="Gasser R.B."/>
        </authorList>
    </citation>
    <scope>NUCLEOTIDE SEQUENCE [LARGE SCALE GENOMIC DNA]</scope>
    <source>
        <strain evidence="3">DCEP-RM93F</strain>
        <strain evidence="2">DCEP-RM93M</strain>
    </source>
</reference>
<protein>
    <recommendedName>
        <fullName evidence="1">Endonuclease/exonuclease/phosphatase domain-containing protein</fullName>
    </recommendedName>
</protein>
<proteinExistence type="predicted"/>
<evidence type="ECO:0000313" key="2">
    <source>
        <dbReference type="EMBL" id="KFD57870.1"/>
    </source>
</evidence>
<dbReference type="EMBL" id="KL363186">
    <property type="protein sequence ID" value="KFD57870.1"/>
    <property type="molecule type" value="Genomic_DNA"/>
</dbReference>